<sequence>MGGKAMLHFQSVPWFKCFIFHQFVLLILLLSGLKESVSWDVHFSSSQESSISEMAAPPSSGIFYPIQISPSMIPPYPLQNESSSPMYPDFPPTYVPLLTGKCPVNFSAISSILTKTASDCSNMLAPIVANVICCPQFSSLLHIFQGFYSSSSDKLVVQTAVASDCFSDIVSILVSRGANITIPTLCSIKSSNLTGGSCPVNDVATFEKIVNTSKLLDLCGTIDPLKECCRPLCQPAISEAALRISGGQISIDENNYVVSQSSHIDVLNDCKGVVYSYISRKLSSDTADTAFRILSSCKVNKVCPLKFEQPVKVINACRNVVAPSPACCSLLNTYISGIQKQMLITNKQAIICATMFGSMLRKGGVMANVYDLCDIDLKDFSIQAYGPQVSGCLLRSLPSDLVFDNSSGFSFICDLTDNIAAPWPTSSSMQSLSLCAPEMSLPALPSSETAKNPGSRRVGIERFVPFFSFFVLSALLLY</sequence>
<accession>A0AAN7LCN5</accession>
<dbReference type="Proteomes" id="UP001346149">
    <property type="component" value="Unassembled WGS sequence"/>
</dbReference>
<name>A0AAN7LCN5_TRANT</name>
<proteinExistence type="predicted"/>
<feature type="domain" description="SPARK" evidence="1">
    <location>
        <begin position="99"/>
        <end position="255"/>
    </location>
</feature>
<organism evidence="3 4">
    <name type="scientific">Trapa natans</name>
    <name type="common">Water chestnut</name>
    <dbReference type="NCBI Taxonomy" id="22666"/>
    <lineage>
        <taxon>Eukaryota</taxon>
        <taxon>Viridiplantae</taxon>
        <taxon>Streptophyta</taxon>
        <taxon>Embryophyta</taxon>
        <taxon>Tracheophyta</taxon>
        <taxon>Spermatophyta</taxon>
        <taxon>Magnoliopsida</taxon>
        <taxon>eudicotyledons</taxon>
        <taxon>Gunneridae</taxon>
        <taxon>Pentapetalae</taxon>
        <taxon>rosids</taxon>
        <taxon>malvids</taxon>
        <taxon>Myrtales</taxon>
        <taxon>Lythraceae</taxon>
        <taxon>Trapa</taxon>
    </lineage>
</organism>
<dbReference type="InterPro" id="IPR059003">
    <property type="entry name" value="At1g61900_C"/>
</dbReference>
<evidence type="ECO:0000313" key="4">
    <source>
        <dbReference type="Proteomes" id="UP001346149"/>
    </source>
</evidence>
<comment type="caution">
    <text evidence="3">The sequence shown here is derived from an EMBL/GenBank/DDBJ whole genome shotgun (WGS) entry which is preliminary data.</text>
</comment>
<gene>
    <name evidence="3" type="ORF">SAY86_015826</name>
</gene>
<keyword evidence="4" id="KW-1185">Reference proteome</keyword>
<evidence type="ECO:0000313" key="3">
    <source>
        <dbReference type="EMBL" id="KAK4781724.1"/>
    </source>
</evidence>
<dbReference type="Pfam" id="PF26584">
    <property type="entry name" value="At1g61900"/>
    <property type="match status" value="1"/>
</dbReference>
<feature type="domain" description="At1g61900-like C-terminal" evidence="2">
    <location>
        <begin position="301"/>
        <end position="374"/>
    </location>
</feature>
<dbReference type="Pfam" id="PF19160">
    <property type="entry name" value="SPARK"/>
    <property type="match status" value="1"/>
</dbReference>
<dbReference type="PANTHER" id="PTHR33831">
    <property type="entry name" value="GPI-ANCHORED PROTEIN"/>
    <property type="match status" value="1"/>
</dbReference>
<evidence type="ECO:0000259" key="1">
    <source>
        <dbReference type="Pfam" id="PF19160"/>
    </source>
</evidence>
<dbReference type="EMBL" id="JAXQNO010000016">
    <property type="protein sequence ID" value="KAK4781724.1"/>
    <property type="molecule type" value="Genomic_DNA"/>
</dbReference>
<dbReference type="InterPro" id="IPR043891">
    <property type="entry name" value="SPARK"/>
</dbReference>
<dbReference type="GO" id="GO:0005886">
    <property type="term" value="C:plasma membrane"/>
    <property type="evidence" value="ECO:0007669"/>
    <property type="project" value="TreeGrafter"/>
</dbReference>
<evidence type="ECO:0000259" key="2">
    <source>
        <dbReference type="Pfam" id="PF26584"/>
    </source>
</evidence>
<protein>
    <recommendedName>
        <fullName evidence="5">SPARK domain-containing protein</fullName>
    </recommendedName>
</protein>
<dbReference type="AlphaFoldDB" id="A0AAN7LCN5"/>
<reference evidence="3 4" key="1">
    <citation type="journal article" date="2023" name="Hortic Res">
        <title>Pangenome of water caltrop reveals structural variations and asymmetric subgenome divergence after allopolyploidization.</title>
        <authorList>
            <person name="Zhang X."/>
            <person name="Chen Y."/>
            <person name="Wang L."/>
            <person name="Yuan Y."/>
            <person name="Fang M."/>
            <person name="Shi L."/>
            <person name="Lu R."/>
            <person name="Comes H.P."/>
            <person name="Ma Y."/>
            <person name="Chen Y."/>
            <person name="Huang G."/>
            <person name="Zhou Y."/>
            <person name="Zheng Z."/>
            <person name="Qiu Y."/>
        </authorList>
    </citation>
    <scope>NUCLEOTIDE SEQUENCE [LARGE SCALE GENOMIC DNA]</scope>
    <source>
        <strain evidence="3">F231</strain>
    </source>
</reference>
<dbReference type="PANTHER" id="PTHR33831:SF4">
    <property type="entry name" value="GPI-ANCHORED PROTEIN"/>
    <property type="match status" value="1"/>
</dbReference>
<dbReference type="InterPro" id="IPR040336">
    <property type="entry name" value="At1g61900-like"/>
</dbReference>
<evidence type="ECO:0008006" key="5">
    <source>
        <dbReference type="Google" id="ProtNLM"/>
    </source>
</evidence>